<evidence type="ECO:0000256" key="5">
    <source>
        <dbReference type="ARBA" id="ARBA00022989"/>
    </source>
</evidence>
<dbReference type="InterPro" id="IPR011701">
    <property type="entry name" value="MFS"/>
</dbReference>
<evidence type="ECO:0000256" key="2">
    <source>
        <dbReference type="ARBA" id="ARBA00022448"/>
    </source>
</evidence>
<dbReference type="PANTHER" id="PTHR42718">
    <property type="entry name" value="MAJOR FACILITATOR SUPERFAMILY MULTIDRUG TRANSPORTER MFSC"/>
    <property type="match status" value="1"/>
</dbReference>
<evidence type="ECO:0000256" key="1">
    <source>
        <dbReference type="ARBA" id="ARBA00004651"/>
    </source>
</evidence>
<organism evidence="10 11">
    <name type="scientific">Pseudomonas fungipugnans</name>
    <dbReference type="NCBI Taxonomy" id="3024217"/>
    <lineage>
        <taxon>Bacteria</taxon>
        <taxon>Pseudomonadati</taxon>
        <taxon>Pseudomonadota</taxon>
        <taxon>Gammaproteobacteria</taxon>
        <taxon>Pseudomonadales</taxon>
        <taxon>Pseudomonadaceae</taxon>
        <taxon>Pseudomonas</taxon>
    </lineage>
</organism>
<comment type="subcellular location">
    <subcellularLocation>
        <location evidence="1">Cell membrane</location>
        <topology evidence="1">Multi-pass membrane protein</topology>
    </subcellularLocation>
</comment>
<feature type="transmembrane region" description="Helical" evidence="8">
    <location>
        <begin position="384"/>
        <end position="407"/>
    </location>
</feature>
<feature type="transmembrane region" description="Helical" evidence="8">
    <location>
        <begin position="285"/>
        <end position="303"/>
    </location>
</feature>
<dbReference type="RefSeq" id="WP_282315857.1">
    <property type="nucleotide sequence ID" value="NZ_JARBWL010000001.1"/>
</dbReference>
<feature type="transmembrane region" description="Helical" evidence="8">
    <location>
        <begin position="161"/>
        <end position="182"/>
    </location>
</feature>
<feature type="transmembrane region" description="Helical" evidence="8">
    <location>
        <begin position="453"/>
        <end position="476"/>
    </location>
</feature>
<keyword evidence="5 8" id="KW-1133">Transmembrane helix</keyword>
<dbReference type="CDD" id="cd17503">
    <property type="entry name" value="MFS_LmrB_MDR_like"/>
    <property type="match status" value="1"/>
</dbReference>
<accession>A0ABT6QQ68</accession>
<keyword evidence="4 8" id="KW-0812">Transmembrane</keyword>
<dbReference type="NCBIfam" id="TIGR00711">
    <property type="entry name" value="efflux_EmrB"/>
    <property type="match status" value="1"/>
</dbReference>
<evidence type="ECO:0000313" key="11">
    <source>
        <dbReference type="Proteomes" id="UP001159100"/>
    </source>
</evidence>
<dbReference type="Gene3D" id="1.20.1720.10">
    <property type="entry name" value="Multidrug resistance protein D"/>
    <property type="match status" value="1"/>
</dbReference>
<dbReference type="Pfam" id="PF07690">
    <property type="entry name" value="MFS_1"/>
    <property type="match status" value="1"/>
</dbReference>
<dbReference type="NCBIfam" id="NF007799">
    <property type="entry name" value="PRK10504.1"/>
    <property type="match status" value="1"/>
</dbReference>
<dbReference type="Proteomes" id="UP001159100">
    <property type="component" value="Unassembled WGS sequence"/>
</dbReference>
<name>A0ABT6QQ68_9PSED</name>
<dbReference type="InterPro" id="IPR036259">
    <property type="entry name" value="MFS_trans_sf"/>
</dbReference>
<sequence>MGCEATPKPATAIHQTDRAHRIYDCFAAERGLTPSPQWFPYARDRETSDQPTRGPMPNRPPLDPVTARWLPWVVAIAFFMQSLDGTILNTALPAMAQDLAEDPLRMQGVIISYMLTVALLIPASGWIADRFGTKKIFFGAILLFSIGSLLCALSPNLTLLIASRVIQGLGGALMLPVGRLVVLRAYPRSELVRIMGFITIPGLLGPLMGPTTGGWMVQYLSWHWIFLVNLPVGLIGCYAVWKFIPDLRGTERTRFDGVGFLLFGASMVLITIAMEGLGELHLPHLRVMLLLVAGMACLAAYWLRAGRIDYPLFSPSLFKTRTFAVGILGNLFARLGGGALPFLVPLLLQVALGYSPSQAGMSMLPLSAAAMLAKSVARPLIERLGYRIILTGNTLFLGIMLAAMGLVSEATPYWLLLAMLALLGAINSLQFTAMNTVTLIDLDDASASSGNSLLSVVAQLSLGLGVACAGALLGGFTAEVGNDGVDTVLGAFQLTFVTVGVMAMLAATIFSQLSKEDGRRAKRPEEHIEP</sequence>
<keyword evidence="11" id="KW-1185">Reference proteome</keyword>
<reference evidence="10 11" key="1">
    <citation type="submission" date="2023-02" db="EMBL/GenBank/DDBJ databases">
        <title>Pseudomonas chrutzelriedensis sp. nov., a potently antifungal strain isolated from moss.</title>
        <authorList>
            <person name="Schnyder A."/>
            <person name="Kalawong R."/>
            <person name="Eberl L."/>
            <person name="Agnoli K."/>
        </authorList>
    </citation>
    <scope>NUCLEOTIDE SEQUENCE [LARGE SCALE GENOMIC DNA]</scope>
    <source>
        <strain evidence="10 11">681</strain>
    </source>
</reference>
<feature type="domain" description="Major facilitator superfamily (MFS) profile" evidence="9">
    <location>
        <begin position="70"/>
        <end position="518"/>
    </location>
</feature>
<evidence type="ECO:0000256" key="8">
    <source>
        <dbReference type="SAM" id="Phobius"/>
    </source>
</evidence>
<gene>
    <name evidence="10" type="primary">mdtD</name>
    <name evidence="10" type="ORF">POF45_13635</name>
</gene>
<feature type="region of interest" description="Disordered" evidence="7">
    <location>
        <begin position="36"/>
        <end position="60"/>
    </location>
</feature>
<evidence type="ECO:0000256" key="6">
    <source>
        <dbReference type="ARBA" id="ARBA00023136"/>
    </source>
</evidence>
<dbReference type="InterPro" id="IPR020846">
    <property type="entry name" value="MFS_dom"/>
</dbReference>
<dbReference type="PANTHER" id="PTHR42718:SF46">
    <property type="entry name" value="BLR6921 PROTEIN"/>
    <property type="match status" value="1"/>
</dbReference>
<feature type="transmembrane region" description="Helical" evidence="8">
    <location>
        <begin position="222"/>
        <end position="241"/>
    </location>
</feature>
<dbReference type="Gene3D" id="1.20.1250.20">
    <property type="entry name" value="MFS general substrate transporter like domains"/>
    <property type="match status" value="1"/>
</dbReference>
<dbReference type="PROSITE" id="PS50850">
    <property type="entry name" value="MFS"/>
    <property type="match status" value="1"/>
</dbReference>
<dbReference type="EMBL" id="JARBWL010000001">
    <property type="protein sequence ID" value="MDI2592454.1"/>
    <property type="molecule type" value="Genomic_DNA"/>
</dbReference>
<evidence type="ECO:0000313" key="10">
    <source>
        <dbReference type="EMBL" id="MDI2592454.1"/>
    </source>
</evidence>
<feature type="transmembrane region" description="Helical" evidence="8">
    <location>
        <begin position="194"/>
        <end position="216"/>
    </location>
</feature>
<feature type="transmembrane region" description="Helical" evidence="8">
    <location>
        <begin position="69"/>
        <end position="88"/>
    </location>
</feature>
<evidence type="ECO:0000256" key="3">
    <source>
        <dbReference type="ARBA" id="ARBA00022475"/>
    </source>
</evidence>
<dbReference type="SUPFAM" id="SSF103473">
    <property type="entry name" value="MFS general substrate transporter"/>
    <property type="match status" value="1"/>
</dbReference>
<feature type="transmembrane region" description="Helical" evidence="8">
    <location>
        <begin position="323"/>
        <end position="347"/>
    </location>
</feature>
<keyword evidence="2" id="KW-0813">Transport</keyword>
<feature type="transmembrane region" description="Helical" evidence="8">
    <location>
        <begin position="359"/>
        <end position="377"/>
    </location>
</feature>
<dbReference type="InterPro" id="IPR004638">
    <property type="entry name" value="EmrB-like"/>
</dbReference>
<comment type="caution">
    <text evidence="10">The sequence shown here is derived from an EMBL/GenBank/DDBJ whole genome shotgun (WGS) entry which is preliminary data.</text>
</comment>
<keyword evidence="3" id="KW-1003">Cell membrane</keyword>
<feature type="transmembrane region" description="Helical" evidence="8">
    <location>
        <begin position="253"/>
        <end position="273"/>
    </location>
</feature>
<evidence type="ECO:0000256" key="7">
    <source>
        <dbReference type="SAM" id="MobiDB-lite"/>
    </source>
</evidence>
<protein>
    <submittedName>
        <fullName evidence="10">Multidrug transporter subunit MdtD</fullName>
    </submittedName>
</protein>
<feature type="transmembrane region" description="Helical" evidence="8">
    <location>
        <begin position="108"/>
        <end position="129"/>
    </location>
</feature>
<feature type="transmembrane region" description="Helical" evidence="8">
    <location>
        <begin position="488"/>
        <end position="513"/>
    </location>
</feature>
<keyword evidence="6 8" id="KW-0472">Membrane</keyword>
<proteinExistence type="predicted"/>
<evidence type="ECO:0000259" key="9">
    <source>
        <dbReference type="PROSITE" id="PS50850"/>
    </source>
</evidence>
<evidence type="ECO:0000256" key="4">
    <source>
        <dbReference type="ARBA" id="ARBA00022692"/>
    </source>
</evidence>
<feature type="transmembrane region" description="Helical" evidence="8">
    <location>
        <begin position="413"/>
        <end position="432"/>
    </location>
</feature>
<dbReference type="PRINTS" id="PR01036">
    <property type="entry name" value="TCRTETB"/>
</dbReference>
<feature type="transmembrane region" description="Helical" evidence="8">
    <location>
        <begin position="136"/>
        <end position="155"/>
    </location>
</feature>